<keyword evidence="1" id="KW-0812">Transmembrane</keyword>
<feature type="transmembrane region" description="Helical" evidence="1">
    <location>
        <begin position="198"/>
        <end position="218"/>
    </location>
</feature>
<dbReference type="PANTHER" id="PTHR36840:SF1">
    <property type="entry name" value="BLL5714 PROTEIN"/>
    <property type="match status" value="1"/>
</dbReference>
<name>T0RSQ7_SAPDV</name>
<accession>T0RSQ7</accession>
<feature type="transmembrane region" description="Helical" evidence="1">
    <location>
        <begin position="437"/>
        <end position="456"/>
    </location>
</feature>
<keyword evidence="1" id="KW-0472">Membrane</keyword>
<keyword evidence="3" id="KW-1185">Reference proteome</keyword>
<gene>
    <name evidence="2" type="ORF">SDRG_09225</name>
</gene>
<dbReference type="OrthoDB" id="191995at2759"/>
<sequence>MKRAKDGTVVHVQPPRVLRSASSSPSVLVRTKSANASWAKHPRNRYRVIPVLRKGSLNHPFHKPMRGRDPKELHRKSTSLEKLYDLTLVVALSSVSHVFAKSMEYGDSIFRNCVQFVMLFFTIWNAWLPFIWFSSSYDVDDVLYRIGTLGQMIGILVVADGIQNNLSEVLVGYVILRLFLEVFLRGRAAYQDPEHRGINVKCSAASLLLLVGWGVLFHSDMSDLVFQVCYVLLGLLEFGVPMVIIATSPVQHRYHAHHISERYSEFTIIVFGECLLSLSRATVIESTFFNYRSLATLIFSMILLFMLWWFYFLMPFGYVMDADPSTAFRIGRGHFFIHGSLAAFATGLFMVARCANTVDPLTTTDTVLHGTNATTDQVMSTQTASMMIAVPIAAFLVSLPAVIGLPPVAYLKVGVVGLVQVVLGLFVTSHVPLEVMLFLYCIPVCTLLVSVIWQGGIDEETKTMALAALWYRQ</sequence>
<feature type="transmembrane region" description="Helical" evidence="1">
    <location>
        <begin position="224"/>
        <end position="245"/>
    </location>
</feature>
<dbReference type="VEuPathDB" id="FungiDB:SDRG_09225"/>
<dbReference type="Pfam" id="PF06772">
    <property type="entry name" value="LtrA"/>
    <property type="match status" value="1"/>
</dbReference>
<dbReference type="STRING" id="1156394.T0RSQ7"/>
<evidence type="ECO:0000256" key="1">
    <source>
        <dbReference type="SAM" id="Phobius"/>
    </source>
</evidence>
<dbReference type="Proteomes" id="UP000030762">
    <property type="component" value="Unassembled WGS sequence"/>
</dbReference>
<protein>
    <recommendedName>
        <fullName evidence="4">Low temperature requirement protein LtrA</fullName>
    </recommendedName>
</protein>
<feature type="transmembrane region" description="Helical" evidence="1">
    <location>
        <begin position="294"/>
        <end position="314"/>
    </location>
</feature>
<dbReference type="RefSeq" id="XP_008613365.1">
    <property type="nucleotide sequence ID" value="XM_008615143.1"/>
</dbReference>
<keyword evidence="1" id="KW-1133">Transmembrane helix</keyword>
<organism evidence="2 3">
    <name type="scientific">Saprolegnia diclina (strain VS20)</name>
    <dbReference type="NCBI Taxonomy" id="1156394"/>
    <lineage>
        <taxon>Eukaryota</taxon>
        <taxon>Sar</taxon>
        <taxon>Stramenopiles</taxon>
        <taxon>Oomycota</taxon>
        <taxon>Saprolegniomycetes</taxon>
        <taxon>Saprolegniales</taxon>
        <taxon>Saprolegniaceae</taxon>
        <taxon>Saprolegnia</taxon>
    </lineage>
</organism>
<evidence type="ECO:0000313" key="3">
    <source>
        <dbReference type="Proteomes" id="UP000030762"/>
    </source>
</evidence>
<dbReference type="InterPro" id="IPR010640">
    <property type="entry name" value="Low_temperature_requirement_A"/>
</dbReference>
<reference evidence="2 3" key="1">
    <citation type="submission" date="2012-04" db="EMBL/GenBank/DDBJ databases">
        <title>The Genome Sequence of Saprolegnia declina VS20.</title>
        <authorList>
            <consortium name="The Broad Institute Genome Sequencing Platform"/>
            <person name="Russ C."/>
            <person name="Nusbaum C."/>
            <person name="Tyler B."/>
            <person name="van West P."/>
            <person name="Dieguez-Uribeondo J."/>
            <person name="de Bruijn I."/>
            <person name="Tripathy S."/>
            <person name="Jiang R."/>
            <person name="Young S.K."/>
            <person name="Zeng Q."/>
            <person name="Gargeya S."/>
            <person name="Fitzgerald M."/>
            <person name="Haas B."/>
            <person name="Abouelleil A."/>
            <person name="Alvarado L."/>
            <person name="Arachchi H.M."/>
            <person name="Berlin A."/>
            <person name="Chapman S.B."/>
            <person name="Goldberg J."/>
            <person name="Griggs A."/>
            <person name="Gujja S."/>
            <person name="Hansen M."/>
            <person name="Howarth C."/>
            <person name="Imamovic A."/>
            <person name="Larimer J."/>
            <person name="McCowen C."/>
            <person name="Montmayeur A."/>
            <person name="Murphy C."/>
            <person name="Neiman D."/>
            <person name="Pearson M."/>
            <person name="Priest M."/>
            <person name="Roberts A."/>
            <person name="Saif S."/>
            <person name="Shea T."/>
            <person name="Sisk P."/>
            <person name="Sykes S."/>
            <person name="Wortman J."/>
            <person name="Nusbaum C."/>
            <person name="Birren B."/>
        </authorList>
    </citation>
    <scope>NUCLEOTIDE SEQUENCE [LARGE SCALE GENOMIC DNA]</scope>
    <source>
        <strain evidence="2 3">VS20</strain>
    </source>
</reference>
<feature type="transmembrane region" description="Helical" evidence="1">
    <location>
        <begin position="335"/>
        <end position="352"/>
    </location>
</feature>
<evidence type="ECO:0000313" key="2">
    <source>
        <dbReference type="EMBL" id="EQC33242.1"/>
    </source>
</evidence>
<dbReference type="AlphaFoldDB" id="T0RSQ7"/>
<proteinExistence type="predicted"/>
<dbReference type="InParanoid" id="T0RSQ7"/>
<dbReference type="EMBL" id="JH767160">
    <property type="protein sequence ID" value="EQC33242.1"/>
    <property type="molecule type" value="Genomic_DNA"/>
</dbReference>
<evidence type="ECO:0008006" key="4">
    <source>
        <dbReference type="Google" id="ProtNLM"/>
    </source>
</evidence>
<dbReference type="PANTHER" id="PTHR36840">
    <property type="entry name" value="BLL5714 PROTEIN"/>
    <property type="match status" value="1"/>
</dbReference>
<feature type="transmembrane region" description="Helical" evidence="1">
    <location>
        <begin position="384"/>
        <end position="403"/>
    </location>
</feature>
<feature type="transmembrane region" description="Helical" evidence="1">
    <location>
        <begin position="109"/>
        <end position="130"/>
    </location>
</feature>
<dbReference type="GeneID" id="19949952"/>